<dbReference type="Proteomes" id="UP001590951">
    <property type="component" value="Unassembled WGS sequence"/>
</dbReference>
<dbReference type="InterPro" id="IPR002347">
    <property type="entry name" value="SDR_fam"/>
</dbReference>
<dbReference type="SUPFAM" id="SSF51735">
    <property type="entry name" value="NAD(P)-binding Rossmann-fold domains"/>
    <property type="match status" value="1"/>
</dbReference>
<dbReference type="EMBL" id="JBHFEH010000064">
    <property type="protein sequence ID" value="KAL2049415.1"/>
    <property type="molecule type" value="Genomic_DNA"/>
</dbReference>
<dbReference type="Pfam" id="PF00106">
    <property type="entry name" value="adh_short"/>
    <property type="match status" value="1"/>
</dbReference>
<sequence>MTRNSSSNYAFISDLGLELAHAILTAGHKVIASSRYPSETADAINALGGAWISLDVAAADVDSRIQGTILKYEPIDVLINNVGYAGGRVTETYSSLTLAWMKSKAK</sequence>
<evidence type="ECO:0000313" key="1">
    <source>
        <dbReference type="EMBL" id="KAL2049415.1"/>
    </source>
</evidence>
<protein>
    <submittedName>
        <fullName evidence="1">Uncharacterized protein</fullName>
    </submittedName>
</protein>
<accession>A0ABR4AUQ2</accession>
<name>A0ABR4AUQ2_9LECA</name>
<comment type="caution">
    <text evidence="1">The sequence shown here is derived from an EMBL/GenBank/DDBJ whole genome shotgun (WGS) entry which is preliminary data.</text>
</comment>
<gene>
    <name evidence="1" type="ORF">ABVK25_010319</name>
</gene>
<dbReference type="InterPro" id="IPR036291">
    <property type="entry name" value="NAD(P)-bd_dom_sf"/>
</dbReference>
<keyword evidence="2" id="KW-1185">Reference proteome</keyword>
<evidence type="ECO:0000313" key="2">
    <source>
        <dbReference type="Proteomes" id="UP001590951"/>
    </source>
</evidence>
<reference evidence="1 2" key="1">
    <citation type="submission" date="2024-09" db="EMBL/GenBank/DDBJ databases">
        <title>Rethinking Asexuality: The Enigmatic Case of Functional Sexual Genes in Lepraria (Stereocaulaceae).</title>
        <authorList>
            <person name="Doellman M."/>
            <person name="Sun Y."/>
            <person name="Barcenas-Pena A."/>
            <person name="Lumbsch H.T."/>
            <person name="Grewe F."/>
        </authorList>
    </citation>
    <scope>NUCLEOTIDE SEQUENCE [LARGE SCALE GENOMIC DNA]</scope>
    <source>
        <strain evidence="1 2">Grewe 0041</strain>
    </source>
</reference>
<organism evidence="1 2">
    <name type="scientific">Lepraria finkii</name>
    <dbReference type="NCBI Taxonomy" id="1340010"/>
    <lineage>
        <taxon>Eukaryota</taxon>
        <taxon>Fungi</taxon>
        <taxon>Dikarya</taxon>
        <taxon>Ascomycota</taxon>
        <taxon>Pezizomycotina</taxon>
        <taxon>Lecanoromycetes</taxon>
        <taxon>OSLEUM clade</taxon>
        <taxon>Lecanoromycetidae</taxon>
        <taxon>Lecanorales</taxon>
        <taxon>Lecanorineae</taxon>
        <taxon>Stereocaulaceae</taxon>
        <taxon>Lepraria</taxon>
    </lineage>
</organism>
<dbReference type="Gene3D" id="3.40.50.720">
    <property type="entry name" value="NAD(P)-binding Rossmann-like Domain"/>
    <property type="match status" value="1"/>
</dbReference>
<proteinExistence type="predicted"/>